<dbReference type="SUPFAM" id="SSF54001">
    <property type="entry name" value="Cysteine proteinases"/>
    <property type="match status" value="1"/>
</dbReference>
<reference evidence="6" key="1">
    <citation type="submission" date="2016-11" db="UniProtKB">
        <authorList>
            <consortium name="WormBaseParasite"/>
        </authorList>
    </citation>
    <scope>IDENTIFICATION</scope>
</reference>
<keyword evidence="3" id="KW-0862">Zinc</keyword>
<evidence type="ECO:0000259" key="4">
    <source>
        <dbReference type="PROSITE" id="PS50081"/>
    </source>
</evidence>
<dbReference type="InterPro" id="IPR013083">
    <property type="entry name" value="Znf_RING/FYVE/PHD"/>
</dbReference>
<dbReference type="InterPro" id="IPR002219">
    <property type="entry name" value="PKC_DAG/PE"/>
</dbReference>
<dbReference type="WBParaSite" id="maker-uti_cns_0006162-snap-gene-0.16-mRNA-1">
    <property type="protein sequence ID" value="maker-uti_cns_0006162-snap-gene-0.16-mRNA-1"/>
    <property type="gene ID" value="maker-uti_cns_0006162-snap-gene-0.16"/>
</dbReference>
<accession>A0A1I8HGJ8</accession>
<dbReference type="InterPro" id="IPR038765">
    <property type="entry name" value="Papain-like_cys_pep_sf"/>
</dbReference>
<dbReference type="Proteomes" id="UP000095280">
    <property type="component" value="Unplaced"/>
</dbReference>
<dbReference type="AlphaFoldDB" id="A0A1I8HGJ8"/>
<organism evidence="5 6">
    <name type="scientific">Macrostomum lignano</name>
    <dbReference type="NCBI Taxonomy" id="282301"/>
    <lineage>
        <taxon>Eukaryota</taxon>
        <taxon>Metazoa</taxon>
        <taxon>Spiralia</taxon>
        <taxon>Lophotrochozoa</taxon>
        <taxon>Platyhelminthes</taxon>
        <taxon>Rhabditophora</taxon>
        <taxon>Macrostomorpha</taxon>
        <taxon>Macrostomida</taxon>
        <taxon>Macrostomidae</taxon>
        <taxon>Macrostomum</taxon>
    </lineage>
</organism>
<evidence type="ECO:0000313" key="5">
    <source>
        <dbReference type="Proteomes" id="UP000095280"/>
    </source>
</evidence>
<name>A0A1I8HGJ8_9PLAT</name>
<sequence>KPIVHRWKQLLDSNVVAAFVDQTAPVFRSSPVTFEPDTLPRTMQNDGYSCGVFVCLYATAVATGSPLHFRNDTGSLKKYRCHIWQVFQNYSQGGSQATCSTCNRMVPDACARNRTIDWIECPSCLNWYHDKCVASGPTDTFICSSCQNFFRSERTKQLQIT</sequence>
<proteinExistence type="predicted"/>
<evidence type="ECO:0000313" key="6">
    <source>
        <dbReference type="WBParaSite" id="maker-uti_cns_0006162-snap-gene-0.16-mRNA-1"/>
    </source>
</evidence>
<dbReference type="Gene3D" id="3.30.40.10">
    <property type="entry name" value="Zinc/RING finger domain, C3HC4 (zinc finger)"/>
    <property type="match status" value="1"/>
</dbReference>
<feature type="domain" description="Phorbol-ester/DAG-type" evidence="4">
    <location>
        <begin position="81"/>
        <end position="143"/>
    </location>
</feature>
<evidence type="ECO:0000256" key="2">
    <source>
        <dbReference type="ARBA" id="ARBA00022771"/>
    </source>
</evidence>
<keyword evidence="1" id="KW-0479">Metal-binding</keyword>
<dbReference type="Gene3D" id="3.40.395.10">
    <property type="entry name" value="Adenoviral Proteinase, Chain A"/>
    <property type="match status" value="1"/>
</dbReference>
<dbReference type="SUPFAM" id="SSF57903">
    <property type="entry name" value="FYVE/PHD zinc finger"/>
    <property type="match status" value="1"/>
</dbReference>
<dbReference type="PROSITE" id="PS01359">
    <property type="entry name" value="ZF_PHD_1"/>
    <property type="match status" value="1"/>
</dbReference>
<dbReference type="InterPro" id="IPR019786">
    <property type="entry name" value="Zinc_finger_PHD-type_CS"/>
</dbReference>
<evidence type="ECO:0000256" key="3">
    <source>
        <dbReference type="ARBA" id="ARBA00022833"/>
    </source>
</evidence>
<protein>
    <submittedName>
        <fullName evidence="6">Phorbol-ester/DAG-type domain-containing protein</fullName>
    </submittedName>
</protein>
<evidence type="ECO:0000256" key="1">
    <source>
        <dbReference type="ARBA" id="ARBA00022723"/>
    </source>
</evidence>
<dbReference type="InterPro" id="IPR011011">
    <property type="entry name" value="Znf_FYVE_PHD"/>
</dbReference>
<keyword evidence="5" id="KW-1185">Reference proteome</keyword>
<dbReference type="PROSITE" id="PS50081">
    <property type="entry name" value="ZF_DAG_PE_2"/>
    <property type="match status" value="1"/>
</dbReference>
<dbReference type="GO" id="GO:0008270">
    <property type="term" value="F:zinc ion binding"/>
    <property type="evidence" value="ECO:0007669"/>
    <property type="project" value="UniProtKB-KW"/>
</dbReference>
<keyword evidence="2" id="KW-0863">Zinc-finger</keyword>